<evidence type="ECO:0000313" key="4">
    <source>
        <dbReference type="Proteomes" id="UP000054740"/>
    </source>
</evidence>
<evidence type="ECO:0000259" key="2">
    <source>
        <dbReference type="Pfam" id="PF04909"/>
    </source>
</evidence>
<dbReference type="Pfam" id="PF04909">
    <property type="entry name" value="Amidohydro_2"/>
    <property type="match status" value="1"/>
</dbReference>
<dbReference type="Gene3D" id="3.20.20.140">
    <property type="entry name" value="Metal-dependent hydrolases"/>
    <property type="match status" value="1"/>
</dbReference>
<dbReference type="GO" id="GO:0016831">
    <property type="term" value="F:carboxy-lyase activity"/>
    <property type="evidence" value="ECO:0007669"/>
    <property type="project" value="InterPro"/>
</dbReference>
<protein>
    <submittedName>
        <fullName evidence="3">Amidohydrolase 2</fullName>
    </submittedName>
</protein>
<gene>
    <name evidence="3" type="ORF">AWB70_02440</name>
</gene>
<name>A0A158GUD6_CABCO</name>
<accession>A0A158GUD6</accession>
<dbReference type="PANTHER" id="PTHR21240">
    <property type="entry name" value="2-AMINO-3-CARBOXYLMUCONATE-6-SEMIALDEHYDE DECARBOXYLASE"/>
    <property type="match status" value="1"/>
</dbReference>
<evidence type="ECO:0000256" key="1">
    <source>
        <dbReference type="ARBA" id="ARBA00023239"/>
    </source>
</evidence>
<keyword evidence="3" id="KW-0378">Hydrolase</keyword>
<dbReference type="GO" id="GO:0005737">
    <property type="term" value="C:cytoplasm"/>
    <property type="evidence" value="ECO:0007669"/>
    <property type="project" value="TreeGrafter"/>
</dbReference>
<sequence length="322" mass="34993">MPAAAPRSAIDIHFHMLPAFYTDAARAAGKLPTISGGFPQWTPGLALELMDRQGIATAITSISQPGVHFGDDRAARLLARQCNEFAASLVRDMPQRFGAFATLPLPDVEGAREEAAYALDTLGADGVCLLASYGERFLGDPWFDPLLDELNAREAVVFLHPNFHPSSRGLKLVAPAFMVEFLFDTTRAVVNMLVSGTFERYPRIRFVLAHAGATLPYVAWRLSVAPMIDERVAHLSQEGVFSTLRRFWYDTAQSAGPQSMGSLMQVADPARIVFGGDWPYCPESVVAETSKALDASPLLDDAQRAAIMRGNALALFPRLAGV</sequence>
<evidence type="ECO:0000313" key="3">
    <source>
        <dbReference type="EMBL" id="SAL35060.1"/>
    </source>
</evidence>
<reference evidence="4" key="1">
    <citation type="submission" date="2016-01" db="EMBL/GenBank/DDBJ databases">
        <authorList>
            <person name="Peeters C."/>
        </authorList>
    </citation>
    <scope>NUCLEOTIDE SEQUENCE [LARGE SCALE GENOMIC DNA]</scope>
</reference>
<dbReference type="RefSeq" id="WP_053570077.1">
    <property type="nucleotide sequence ID" value="NZ_FCNY02000005.1"/>
</dbReference>
<feature type="domain" description="Amidohydrolase-related" evidence="2">
    <location>
        <begin position="10"/>
        <end position="317"/>
    </location>
</feature>
<dbReference type="GO" id="GO:0016787">
    <property type="term" value="F:hydrolase activity"/>
    <property type="evidence" value="ECO:0007669"/>
    <property type="project" value="UniProtKB-KW"/>
</dbReference>
<dbReference type="SUPFAM" id="SSF51556">
    <property type="entry name" value="Metallo-dependent hydrolases"/>
    <property type="match status" value="1"/>
</dbReference>
<dbReference type="GO" id="GO:0019748">
    <property type="term" value="P:secondary metabolic process"/>
    <property type="evidence" value="ECO:0007669"/>
    <property type="project" value="TreeGrafter"/>
</dbReference>
<proteinExistence type="predicted"/>
<dbReference type="InterPro" id="IPR006680">
    <property type="entry name" value="Amidohydro-rel"/>
</dbReference>
<organism evidence="3 4">
    <name type="scientific">Caballeronia cordobensis</name>
    <name type="common">Burkholderia cordobensis</name>
    <dbReference type="NCBI Taxonomy" id="1353886"/>
    <lineage>
        <taxon>Bacteria</taxon>
        <taxon>Pseudomonadati</taxon>
        <taxon>Pseudomonadota</taxon>
        <taxon>Betaproteobacteria</taxon>
        <taxon>Burkholderiales</taxon>
        <taxon>Burkholderiaceae</taxon>
        <taxon>Caballeronia</taxon>
    </lineage>
</organism>
<dbReference type="PANTHER" id="PTHR21240:SF28">
    <property type="entry name" value="ISO-OROTATE DECARBOXYLASE (EUROFUNG)"/>
    <property type="match status" value="1"/>
</dbReference>
<dbReference type="InterPro" id="IPR032465">
    <property type="entry name" value="ACMSD"/>
</dbReference>
<dbReference type="InterPro" id="IPR032466">
    <property type="entry name" value="Metal_Hydrolase"/>
</dbReference>
<dbReference type="Proteomes" id="UP000054740">
    <property type="component" value="Unassembled WGS sequence"/>
</dbReference>
<dbReference type="AlphaFoldDB" id="A0A158GUD6"/>
<dbReference type="EMBL" id="FCNY02000005">
    <property type="protein sequence ID" value="SAL35060.1"/>
    <property type="molecule type" value="Genomic_DNA"/>
</dbReference>
<keyword evidence="1" id="KW-0456">Lyase</keyword>
<keyword evidence="4" id="KW-1185">Reference proteome</keyword>